<reference evidence="1" key="2">
    <citation type="submission" date="2021-02" db="EMBL/GenBank/DDBJ databases">
        <authorList>
            <person name="Kimball J.A."/>
            <person name="Haas M.W."/>
            <person name="Macchietto M."/>
            <person name="Kono T."/>
            <person name="Duquette J."/>
            <person name="Shao M."/>
        </authorList>
    </citation>
    <scope>NUCLEOTIDE SEQUENCE</scope>
    <source>
        <tissue evidence="1">Fresh leaf tissue</tissue>
    </source>
</reference>
<dbReference type="EMBL" id="JAAALK010000286">
    <property type="protein sequence ID" value="KAG8061216.1"/>
    <property type="molecule type" value="Genomic_DNA"/>
</dbReference>
<dbReference type="AlphaFoldDB" id="A0A8J5VIK8"/>
<reference evidence="1" key="1">
    <citation type="journal article" date="2021" name="bioRxiv">
        <title>Whole Genome Assembly and Annotation of Northern Wild Rice, Zizania palustris L., Supports a Whole Genome Duplication in the Zizania Genus.</title>
        <authorList>
            <person name="Haas M."/>
            <person name="Kono T."/>
            <person name="Macchietto M."/>
            <person name="Millas R."/>
            <person name="McGilp L."/>
            <person name="Shao M."/>
            <person name="Duquette J."/>
            <person name="Hirsch C.N."/>
            <person name="Kimball J."/>
        </authorList>
    </citation>
    <scope>NUCLEOTIDE SEQUENCE</scope>
    <source>
        <tissue evidence="1">Fresh leaf tissue</tissue>
    </source>
</reference>
<comment type="caution">
    <text evidence="1">The sequence shown here is derived from an EMBL/GenBank/DDBJ whole genome shotgun (WGS) entry which is preliminary data.</text>
</comment>
<evidence type="ECO:0000313" key="1">
    <source>
        <dbReference type="EMBL" id="KAG8061216.1"/>
    </source>
</evidence>
<evidence type="ECO:0000313" key="2">
    <source>
        <dbReference type="Proteomes" id="UP000729402"/>
    </source>
</evidence>
<gene>
    <name evidence="1" type="ORF">GUJ93_ZPchr0003g18299</name>
</gene>
<name>A0A8J5VIK8_ZIZPA</name>
<protein>
    <submittedName>
        <fullName evidence="1">Uncharacterized protein</fullName>
    </submittedName>
</protein>
<organism evidence="1 2">
    <name type="scientific">Zizania palustris</name>
    <name type="common">Northern wild rice</name>
    <dbReference type="NCBI Taxonomy" id="103762"/>
    <lineage>
        <taxon>Eukaryota</taxon>
        <taxon>Viridiplantae</taxon>
        <taxon>Streptophyta</taxon>
        <taxon>Embryophyta</taxon>
        <taxon>Tracheophyta</taxon>
        <taxon>Spermatophyta</taxon>
        <taxon>Magnoliopsida</taxon>
        <taxon>Liliopsida</taxon>
        <taxon>Poales</taxon>
        <taxon>Poaceae</taxon>
        <taxon>BOP clade</taxon>
        <taxon>Oryzoideae</taxon>
        <taxon>Oryzeae</taxon>
        <taxon>Zizaniinae</taxon>
        <taxon>Zizania</taxon>
    </lineage>
</organism>
<keyword evidence="2" id="KW-1185">Reference proteome</keyword>
<accession>A0A8J5VIK8</accession>
<dbReference type="Proteomes" id="UP000729402">
    <property type="component" value="Unassembled WGS sequence"/>
</dbReference>
<sequence length="171" mass="18876">MNAKTLQRMKRQMEEPSMISPRWLEAAAEGGWVTASRPLAQSLRSRAKPPAHALFYPAIRPVSAMSWRSTMSCALVHNRPSPALGSPALSATPRTLDPPKDDDVGPWFDAIGLWGVCAAVRRREPNGGMGLRRGGRRRRYGAERSTVVARRWEVDGGMGLRGGRRRMAMQG</sequence>
<proteinExistence type="predicted"/>